<dbReference type="OrthoDB" id="7110615at2759"/>
<organism evidence="2 3">
    <name type="scientific">Vanessa tameamea</name>
    <name type="common">Kamehameha butterfly</name>
    <dbReference type="NCBI Taxonomy" id="334116"/>
    <lineage>
        <taxon>Eukaryota</taxon>
        <taxon>Metazoa</taxon>
        <taxon>Ecdysozoa</taxon>
        <taxon>Arthropoda</taxon>
        <taxon>Hexapoda</taxon>
        <taxon>Insecta</taxon>
        <taxon>Pterygota</taxon>
        <taxon>Neoptera</taxon>
        <taxon>Endopterygota</taxon>
        <taxon>Lepidoptera</taxon>
        <taxon>Glossata</taxon>
        <taxon>Ditrysia</taxon>
        <taxon>Papilionoidea</taxon>
        <taxon>Nymphalidae</taxon>
        <taxon>Nymphalinae</taxon>
        <taxon>Vanessa</taxon>
    </lineage>
</organism>
<dbReference type="OMA" id="DAIIEWF"/>
<dbReference type="SUPFAM" id="SSF52087">
    <property type="entry name" value="CRAL/TRIO domain"/>
    <property type="match status" value="1"/>
</dbReference>
<protein>
    <submittedName>
        <fullName evidence="3">Alpha-tocopherol transfer protein-like</fullName>
    </submittedName>
</protein>
<evidence type="ECO:0000313" key="3">
    <source>
        <dbReference type="RefSeq" id="XP_026489045.2"/>
    </source>
</evidence>
<dbReference type="SMART" id="SM00516">
    <property type="entry name" value="SEC14"/>
    <property type="match status" value="1"/>
</dbReference>
<dbReference type="PRINTS" id="PR00180">
    <property type="entry name" value="CRETINALDHBP"/>
</dbReference>
<gene>
    <name evidence="3" type="primary">LOC113395621</name>
</gene>
<dbReference type="AlphaFoldDB" id="A0A8B8HWH6"/>
<dbReference type="PROSITE" id="PS50191">
    <property type="entry name" value="CRAL_TRIO"/>
    <property type="match status" value="1"/>
</dbReference>
<feature type="domain" description="CRAL-TRIO" evidence="1">
    <location>
        <begin position="100"/>
        <end position="258"/>
    </location>
</feature>
<name>A0A8B8HWH6_VANTA</name>
<dbReference type="PANTHER" id="PTHR10174">
    <property type="entry name" value="ALPHA-TOCOPHEROL TRANSFER PROTEIN-RELATED"/>
    <property type="match status" value="1"/>
</dbReference>
<dbReference type="Pfam" id="PF00650">
    <property type="entry name" value="CRAL_TRIO"/>
    <property type="match status" value="1"/>
</dbReference>
<sequence length="309" mass="36680">MYITESHPMYPYTDEEKMQIRKEFGIKDNILQEDIDSILEWFYKQPHLAKASINRESVERIFIFSKCSRERTKKRIDHFYRCRSLAPELIQTRTKVLLEPDTELWTFYRQAAMLKLFNGKRISVFKINDTDPSSFSNEEVCRNTIMLGDLRLQFDYMLSDIWIFDLKNLTLGHLLRVNATLIQKFVSIAQDGMGMKIYEIHVLNSNSLTQHLMALFKQFINPKIFERIIFHGNDVDLLKYIPKTHLPKDYGGEQPSLEEFKDMYTKELREDITRNYLIECCEHISNEALRPGDFKEEYLVGSFKKLDLD</sequence>
<dbReference type="Gene3D" id="3.40.525.10">
    <property type="entry name" value="CRAL-TRIO lipid binding domain"/>
    <property type="match status" value="1"/>
</dbReference>
<dbReference type="PANTHER" id="PTHR10174:SF222">
    <property type="entry name" value="GH10083P-RELATED"/>
    <property type="match status" value="1"/>
</dbReference>
<keyword evidence="2" id="KW-1185">Reference proteome</keyword>
<dbReference type="Gene3D" id="1.20.5.1200">
    <property type="entry name" value="Alpha-tocopherol transfer"/>
    <property type="match status" value="1"/>
</dbReference>
<accession>A0A8B8HWH6</accession>
<dbReference type="RefSeq" id="XP_026489045.2">
    <property type="nucleotide sequence ID" value="XM_026633260.2"/>
</dbReference>
<proteinExistence type="predicted"/>
<evidence type="ECO:0000313" key="2">
    <source>
        <dbReference type="Proteomes" id="UP001652626"/>
    </source>
</evidence>
<dbReference type="GeneID" id="113395621"/>
<dbReference type="InterPro" id="IPR036865">
    <property type="entry name" value="CRAL-TRIO_dom_sf"/>
</dbReference>
<reference evidence="3" key="1">
    <citation type="submission" date="2025-08" db="UniProtKB">
        <authorList>
            <consortium name="RefSeq"/>
        </authorList>
    </citation>
    <scope>IDENTIFICATION</scope>
    <source>
        <tissue evidence="3">Whole body</tissue>
    </source>
</reference>
<dbReference type="Proteomes" id="UP001652626">
    <property type="component" value="Chromosome 21"/>
</dbReference>
<dbReference type="CDD" id="cd00170">
    <property type="entry name" value="SEC14"/>
    <property type="match status" value="1"/>
</dbReference>
<dbReference type="GO" id="GO:1902936">
    <property type="term" value="F:phosphatidylinositol bisphosphate binding"/>
    <property type="evidence" value="ECO:0007669"/>
    <property type="project" value="TreeGrafter"/>
</dbReference>
<evidence type="ECO:0000259" key="1">
    <source>
        <dbReference type="PROSITE" id="PS50191"/>
    </source>
</evidence>
<dbReference type="GO" id="GO:0016020">
    <property type="term" value="C:membrane"/>
    <property type="evidence" value="ECO:0007669"/>
    <property type="project" value="TreeGrafter"/>
</dbReference>
<dbReference type="InterPro" id="IPR001251">
    <property type="entry name" value="CRAL-TRIO_dom"/>
</dbReference>